<feature type="transmembrane region" description="Helical" evidence="8">
    <location>
        <begin position="141"/>
        <end position="160"/>
    </location>
</feature>
<feature type="transmembrane region" description="Helical" evidence="8">
    <location>
        <begin position="85"/>
        <end position="101"/>
    </location>
</feature>
<evidence type="ECO:0000256" key="7">
    <source>
        <dbReference type="PIRSR" id="PIRSR608901-2"/>
    </source>
</evidence>
<dbReference type="AlphaFoldDB" id="A0A4U7N0R4"/>
<feature type="binding site" evidence="7">
    <location>
        <position position="198"/>
    </location>
    <ligand>
        <name>Zn(2+)</name>
        <dbReference type="ChEBI" id="CHEBI:29105"/>
        <note>catalytic</note>
    </ligand>
</feature>
<organism evidence="9 10">
    <name type="scientific">Shimia litoralis</name>
    <dbReference type="NCBI Taxonomy" id="420403"/>
    <lineage>
        <taxon>Bacteria</taxon>
        <taxon>Pseudomonadati</taxon>
        <taxon>Pseudomonadota</taxon>
        <taxon>Alphaproteobacteria</taxon>
        <taxon>Rhodobacterales</taxon>
        <taxon>Roseobacteraceae</taxon>
    </lineage>
</organism>
<dbReference type="GO" id="GO:0016811">
    <property type="term" value="F:hydrolase activity, acting on carbon-nitrogen (but not peptide) bonds, in linear amides"/>
    <property type="evidence" value="ECO:0007669"/>
    <property type="project" value="InterPro"/>
</dbReference>
<proteinExistence type="predicted"/>
<feature type="transmembrane region" description="Helical" evidence="8">
    <location>
        <begin position="197"/>
        <end position="217"/>
    </location>
</feature>
<keyword evidence="2 8" id="KW-0812">Transmembrane</keyword>
<keyword evidence="3" id="KW-0378">Hydrolase</keyword>
<dbReference type="Pfam" id="PF05875">
    <property type="entry name" value="Ceramidase"/>
    <property type="match status" value="1"/>
</dbReference>
<evidence type="ECO:0000256" key="3">
    <source>
        <dbReference type="ARBA" id="ARBA00022801"/>
    </source>
</evidence>
<keyword evidence="10" id="KW-1185">Reference proteome</keyword>
<accession>A0A4U7N0R4</accession>
<name>A0A4U7N0R4_9RHOB</name>
<keyword evidence="6" id="KW-0479">Metal-binding</keyword>
<sequence length="221" mass="24000">MSLFSSVDLYCERLSPEFWAEPVNAWTNLAFVAAALWAWTEARKRPPVPRVITLLITLTALIGVGSFLFHTFANGLTEWADVVPIWSFIALYVLTAIHLVGGVPPRRLVRIGAIVAAVVVVVFLATGSSEPASGPSVLNGSLQYAPALIALCVFSILTLARKHPLSPWAVAATVVFAISLVFRTIDLEICADFPLGTHFMWHVLNGAMVALLLQALVRNRL</sequence>
<dbReference type="OrthoDB" id="277121at2"/>
<feature type="transmembrane region" description="Helical" evidence="8">
    <location>
        <begin position="108"/>
        <end position="129"/>
    </location>
</feature>
<evidence type="ECO:0008006" key="11">
    <source>
        <dbReference type="Google" id="ProtNLM"/>
    </source>
</evidence>
<dbReference type="RefSeq" id="WP_138016703.1">
    <property type="nucleotide sequence ID" value="NZ_SULI01000015.1"/>
</dbReference>
<evidence type="ECO:0000313" key="10">
    <source>
        <dbReference type="Proteomes" id="UP000306575"/>
    </source>
</evidence>
<comment type="caution">
    <text evidence="9">The sequence shown here is derived from an EMBL/GenBank/DDBJ whole genome shotgun (WGS) entry which is preliminary data.</text>
</comment>
<evidence type="ECO:0000256" key="2">
    <source>
        <dbReference type="ARBA" id="ARBA00022692"/>
    </source>
</evidence>
<gene>
    <name evidence="9" type="ORF">FAP39_12315</name>
</gene>
<feature type="binding site" evidence="6">
    <location>
        <position position="21"/>
    </location>
    <ligand>
        <name>Ca(2+)</name>
        <dbReference type="ChEBI" id="CHEBI:29108"/>
    </ligand>
</feature>
<dbReference type="GO" id="GO:0006672">
    <property type="term" value="P:ceramide metabolic process"/>
    <property type="evidence" value="ECO:0007669"/>
    <property type="project" value="InterPro"/>
</dbReference>
<evidence type="ECO:0000256" key="8">
    <source>
        <dbReference type="SAM" id="Phobius"/>
    </source>
</evidence>
<reference evidence="9 10" key="1">
    <citation type="submission" date="2019-04" db="EMBL/GenBank/DDBJ databases">
        <title>Genome sequence of Pelagicola litoralis CL-ES2.</title>
        <authorList>
            <person name="Cao J."/>
        </authorList>
    </citation>
    <scope>NUCLEOTIDE SEQUENCE [LARGE SCALE GENOMIC DNA]</scope>
    <source>
        <strain evidence="9 10">CL-ES2</strain>
    </source>
</reference>
<comment type="cofactor">
    <cofactor evidence="7">
        <name>Zn(2+)</name>
        <dbReference type="ChEBI" id="CHEBI:29105"/>
    </cofactor>
</comment>
<evidence type="ECO:0000256" key="1">
    <source>
        <dbReference type="ARBA" id="ARBA00004141"/>
    </source>
</evidence>
<feature type="transmembrane region" description="Helical" evidence="8">
    <location>
        <begin position="167"/>
        <end position="185"/>
    </location>
</feature>
<feature type="transmembrane region" description="Helical" evidence="8">
    <location>
        <begin position="51"/>
        <end position="73"/>
    </location>
</feature>
<dbReference type="EMBL" id="SULI01000015">
    <property type="protein sequence ID" value="TKZ19215.1"/>
    <property type="molecule type" value="Genomic_DNA"/>
</dbReference>
<keyword evidence="6" id="KW-0106">Calcium</keyword>
<dbReference type="GO" id="GO:0046872">
    <property type="term" value="F:metal ion binding"/>
    <property type="evidence" value="ECO:0007669"/>
    <property type="project" value="UniProtKB-KW"/>
</dbReference>
<dbReference type="GO" id="GO:0016020">
    <property type="term" value="C:membrane"/>
    <property type="evidence" value="ECO:0007669"/>
    <property type="project" value="UniProtKB-SubCell"/>
</dbReference>
<evidence type="ECO:0000256" key="5">
    <source>
        <dbReference type="ARBA" id="ARBA00023136"/>
    </source>
</evidence>
<comment type="subcellular location">
    <subcellularLocation>
        <location evidence="1">Membrane</location>
        <topology evidence="1">Multi-pass membrane protein</topology>
    </subcellularLocation>
</comment>
<dbReference type="InterPro" id="IPR008901">
    <property type="entry name" value="ACER"/>
</dbReference>
<evidence type="ECO:0000256" key="6">
    <source>
        <dbReference type="PIRSR" id="PIRSR608901-1"/>
    </source>
</evidence>
<feature type="binding site" evidence="7">
    <location>
        <position position="202"/>
    </location>
    <ligand>
        <name>Zn(2+)</name>
        <dbReference type="ChEBI" id="CHEBI:29105"/>
        <note>catalytic</note>
    </ligand>
</feature>
<protein>
    <recommendedName>
        <fullName evidence="11">Ceramidase</fullName>
    </recommendedName>
</protein>
<feature type="binding site" evidence="7">
    <location>
        <position position="70"/>
    </location>
    <ligand>
        <name>Zn(2+)</name>
        <dbReference type="ChEBI" id="CHEBI:29105"/>
        <note>catalytic</note>
    </ligand>
</feature>
<evidence type="ECO:0000256" key="4">
    <source>
        <dbReference type="ARBA" id="ARBA00022989"/>
    </source>
</evidence>
<feature type="transmembrane region" description="Helical" evidence="8">
    <location>
        <begin position="23"/>
        <end position="39"/>
    </location>
</feature>
<keyword evidence="4 8" id="KW-1133">Transmembrane helix</keyword>
<evidence type="ECO:0000313" key="9">
    <source>
        <dbReference type="EMBL" id="TKZ19215.1"/>
    </source>
</evidence>
<dbReference type="Proteomes" id="UP000306575">
    <property type="component" value="Unassembled WGS sequence"/>
</dbReference>
<keyword evidence="5 8" id="KW-0472">Membrane</keyword>
<keyword evidence="7" id="KW-0862">Zinc</keyword>